<dbReference type="RefSeq" id="WP_013945652.1">
    <property type="nucleotide sequence ID" value="NC_015716.1"/>
</dbReference>
<proteinExistence type="predicted"/>
<evidence type="ECO:0000313" key="1">
    <source>
        <dbReference type="EMBL" id="AEI38645.1"/>
    </source>
</evidence>
<dbReference type="KEGG" id="zmp:Zymop_2068"/>
<accession>F8EWK2</accession>
<organism evidence="1 2">
    <name type="scientific">Zymomonas mobilis subsp. pomaceae (strain ATCC 29192 / DSM 22645 / JCM 10191 / CCUG 17912 / NBRC 13757 / NCIMB 11200 / NRRL B-4491 / Barker I)</name>
    <dbReference type="NCBI Taxonomy" id="579138"/>
    <lineage>
        <taxon>Bacteria</taxon>
        <taxon>Pseudomonadati</taxon>
        <taxon>Pseudomonadota</taxon>
        <taxon>Alphaproteobacteria</taxon>
        <taxon>Sphingomonadales</taxon>
        <taxon>Zymomonadaceae</taxon>
        <taxon>Zymomonas</taxon>
    </lineage>
</organism>
<geneLocation type="plasmid" evidence="1 2">
    <name>pZYMOP02</name>
</geneLocation>
<dbReference type="PATRIC" id="fig|579138.3.peg.1887"/>
<dbReference type="AlphaFoldDB" id="F8EWK2"/>
<reference evidence="1 2" key="1">
    <citation type="journal article" date="2011" name="J. Bacteriol.">
        <title>Genome sequence of the ethanol-producing Zymomonas mobilis subsp. pomaceae lectotype strain ATCC 29192.</title>
        <authorList>
            <person name="Kouvelis V.N."/>
            <person name="Davenport K.W."/>
            <person name="Brettin T.S."/>
            <person name="Bruce D."/>
            <person name="Detter C."/>
            <person name="Han C.S."/>
            <person name="Nolan M."/>
            <person name="Tapia R."/>
            <person name="Damoulaki A."/>
            <person name="Kyrpides N.C."/>
            <person name="Typas M.A."/>
            <person name="Pappas K.M."/>
        </authorList>
    </citation>
    <scope>NUCLEOTIDE SEQUENCE [LARGE SCALE GENOMIC DNA]</scope>
    <source>
        <strain evidence="2">ATCC 29192 / DSM 22645 / JCM 10191 / CCUG 17912 / NBRC 13757 / NCIMB 11200 / NRRL B-4491 / Barker I</strain>
        <plasmid evidence="1">pZYMOP02</plasmid>
    </source>
</reference>
<dbReference type="EMBL" id="CP002867">
    <property type="protein sequence ID" value="AEI38645.1"/>
    <property type="molecule type" value="Genomic_DNA"/>
</dbReference>
<dbReference type="HOGENOM" id="CLU_3049597_0_0_5"/>
<keyword evidence="1" id="KW-0614">Plasmid</keyword>
<evidence type="ECO:0000313" key="2">
    <source>
        <dbReference type="Proteomes" id="UP000000491"/>
    </source>
</evidence>
<gene>
    <name evidence="1" type="ordered locus">Zymop_2068</name>
</gene>
<protein>
    <submittedName>
        <fullName evidence="1">Uncharacterized protein</fullName>
    </submittedName>
</protein>
<dbReference type="Proteomes" id="UP000000491">
    <property type="component" value="Plasmid pZYMOP02"/>
</dbReference>
<sequence length="54" mass="6199">MSKVIKEESAFKKISQGLEEAYAFAKGNTSTVRVRELEVLLTKVSYYQGEKEHF</sequence>
<name>F8EWK2_ZYMMT</name>